<accession>A0A2P5E6I3</accession>
<protein>
    <submittedName>
        <fullName evidence="1">Uncharacterized protein</fullName>
    </submittedName>
</protein>
<proteinExistence type="predicted"/>
<evidence type="ECO:0000313" key="2">
    <source>
        <dbReference type="Proteomes" id="UP000237000"/>
    </source>
</evidence>
<dbReference type="Proteomes" id="UP000237000">
    <property type="component" value="Unassembled WGS sequence"/>
</dbReference>
<name>A0A2P5E6I3_TREOI</name>
<organism evidence="1 2">
    <name type="scientific">Trema orientale</name>
    <name type="common">Charcoal tree</name>
    <name type="synonym">Celtis orientalis</name>
    <dbReference type="NCBI Taxonomy" id="63057"/>
    <lineage>
        <taxon>Eukaryota</taxon>
        <taxon>Viridiplantae</taxon>
        <taxon>Streptophyta</taxon>
        <taxon>Embryophyta</taxon>
        <taxon>Tracheophyta</taxon>
        <taxon>Spermatophyta</taxon>
        <taxon>Magnoliopsida</taxon>
        <taxon>eudicotyledons</taxon>
        <taxon>Gunneridae</taxon>
        <taxon>Pentapetalae</taxon>
        <taxon>rosids</taxon>
        <taxon>fabids</taxon>
        <taxon>Rosales</taxon>
        <taxon>Cannabaceae</taxon>
        <taxon>Trema</taxon>
    </lineage>
</organism>
<dbReference type="EMBL" id="JXTC01000223">
    <property type="protein sequence ID" value="PON81158.1"/>
    <property type="molecule type" value="Genomic_DNA"/>
</dbReference>
<sequence length="124" mass="13728">MSHNNGEPNLHTAIDDSQFENHTFTISVKCFGCLGSFVDQDKSKPYIIVVKISQSRLFDAMHNTICVVLLRHNRFTSSASTSVNSMAINLTTGCCATTYLRLGCIVLAGLHELCFLKRVVIKFA</sequence>
<dbReference type="AlphaFoldDB" id="A0A2P5E6I3"/>
<keyword evidence="2" id="KW-1185">Reference proteome</keyword>
<evidence type="ECO:0000313" key="1">
    <source>
        <dbReference type="EMBL" id="PON81158.1"/>
    </source>
</evidence>
<gene>
    <name evidence="1" type="ORF">TorRG33x02_230420</name>
</gene>
<dbReference type="OrthoDB" id="10303531at2759"/>
<comment type="caution">
    <text evidence="1">The sequence shown here is derived from an EMBL/GenBank/DDBJ whole genome shotgun (WGS) entry which is preliminary data.</text>
</comment>
<reference evidence="2" key="1">
    <citation type="submission" date="2016-06" db="EMBL/GenBank/DDBJ databases">
        <title>Parallel loss of symbiosis genes in relatives of nitrogen-fixing non-legume Parasponia.</title>
        <authorList>
            <person name="Van Velzen R."/>
            <person name="Holmer R."/>
            <person name="Bu F."/>
            <person name="Rutten L."/>
            <person name="Van Zeijl A."/>
            <person name="Liu W."/>
            <person name="Santuari L."/>
            <person name="Cao Q."/>
            <person name="Sharma T."/>
            <person name="Shen D."/>
            <person name="Roswanjaya Y."/>
            <person name="Wardhani T."/>
            <person name="Kalhor M.S."/>
            <person name="Jansen J."/>
            <person name="Van den Hoogen J."/>
            <person name="Gungor B."/>
            <person name="Hartog M."/>
            <person name="Hontelez J."/>
            <person name="Verver J."/>
            <person name="Yang W.-C."/>
            <person name="Schijlen E."/>
            <person name="Repin R."/>
            <person name="Schilthuizen M."/>
            <person name="Schranz E."/>
            <person name="Heidstra R."/>
            <person name="Miyata K."/>
            <person name="Fedorova E."/>
            <person name="Kohlen W."/>
            <person name="Bisseling T."/>
            <person name="Smit S."/>
            <person name="Geurts R."/>
        </authorList>
    </citation>
    <scope>NUCLEOTIDE SEQUENCE [LARGE SCALE GENOMIC DNA]</scope>
    <source>
        <strain evidence="2">cv. RG33-2</strain>
    </source>
</reference>
<dbReference type="InParanoid" id="A0A2P5E6I3"/>